<dbReference type="Pfam" id="PF02191">
    <property type="entry name" value="OLF"/>
    <property type="match status" value="1"/>
</dbReference>
<dbReference type="InterPro" id="IPR003112">
    <property type="entry name" value="Olfac-like_dom"/>
</dbReference>
<evidence type="ECO:0000256" key="7">
    <source>
        <dbReference type="ARBA" id="ARBA00023157"/>
    </source>
</evidence>
<evidence type="ECO:0000256" key="11">
    <source>
        <dbReference type="SAM" id="SignalP"/>
    </source>
</evidence>
<evidence type="ECO:0000256" key="3">
    <source>
        <dbReference type="ARBA" id="ARBA00022473"/>
    </source>
</evidence>
<feature type="signal peptide" evidence="11">
    <location>
        <begin position="1"/>
        <end position="17"/>
    </location>
</feature>
<evidence type="ECO:0000256" key="6">
    <source>
        <dbReference type="ARBA" id="ARBA00023054"/>
    </source>
</evidence>
<dbReference type="PANTHER" id="PTHR23192">
    <property type="entry name" value="OLFACTOMEDIN-RELATED"/>
    <property type="match status" value="1"/>
</dbReference>
<comment type="similarity">
    <text evidence="2">Belongs to the OLFML3 family.</text>
</comment>
<feature type="disulfide bond" evidence="9">
    <location>
        <begin position="131"/>
        <end position="313"/>
    </location>
</feature>
<accession>A0A0P7XKW9</accession>
<reference evidence="14" key="3">
    <citation type="submission" date="2025-05" db="UniProtKB">
        <authorList>
            <consortium name="Ensembl"/>
        </authorList>
    </citation>
    <scope>IDENTIFICATION</scope>
</reference>
<dbReference type="GO" id="GO:0007165">
    <property type="term" value="P:signal transduction"/>
    <property type="evidence" value="ECO:0007669"/>
    <property type="project" value="TreeGrafter"/>
</dbReference>
<dbReference type="STRING" id="113540.ENSSFOP00015032612"/>
<keyword evidence="5 11" id="KW-0732">Signal</keyword>
<gene>
    <name evidence="14" type="primary">OLFML3</name>
    <name evidence="13" type="ORF">Z043_103092</name>
</gene>
<feature type="domain" description="Olfactomedin-like" evidence="12">
    <location>
        <begin position="130"/>
        <end position="386"/>
    </location>
</feature>
<reference evidence="13 15" key="1">
    <citation type="submission" date="2015-08" db="EMBL/GenBank/DDBJ databases">
        <title>The genome of the Asian arowana (Scleropages formosus).</title>
        <authorList>
            <person name="Tan M.H."/>
            <person name="Gan H.M."/>
            <person name="Croft L.J."/>
            <person name="Austin C.M."/>
        </authorList>
    </citation>
    <scope>NUCLEOTIDE SEQUENCE [LARGE SCALE GENOMIC DNA]</scope>
    <source>
        <strain evidence="13">Aro1</strain>
    </source>
</reference>
<reference evidence="14 16" key="2">
    <citation type="submission" date="2019-04" db="EMBL/GenBank/DDBJ databases">
        <authorList>
            <consortium name="Wellcome Sanger Institute Data Sharing"/>
        </authorList>
    </citation>
    <scope>NUCLEOTIDE SEQUENCE [LARGE SCALE GENOMIC DNA]</scope>
</reference>
<dbReference type="GO" id="GO:0005615">
    <property type="term" value="C:extracellular space"/>
    <property type="evidence" value="ECO:0007669"/>
    <property type="project" value="TreeGrafter"/>
</dbReference>
<dbReference type="OrthoDB" id="8626508at2759"/>
<comment type="subcellular location">
    <subcellularLocation>
        <location evidence="1">Secreted</location>
    </subcellularLocation>
</comment>
<evidence type="ECO:0000256" key="5">
    <source>
        <dbReference type="ARBA" id="ARBA00022729"/>
    </source>
</evidence>
<keyword evidence="8" id="KW-0325">Glycoprotein</keyword>
<dbReference type="AlphaFoldDB" id="A0A0P7XKW9"/>
<evidence type="ECO:0000256" key="9">
    <source>
        <dbReference type="PROSITE-ProRule" id="PRU00446"/>
    </source>
</evidence>
<evidence type="ECO:0000313" key="16">
    <source>
        <dbReference type="Proteomes" id="UP000694397"/>
    </source>
</evidence>
<proteinExistence type="inferred from homology"/>
<keyword evidence="3" id="KW-0217">Developmental protein</keyword>
<evidence type="ECO:0000256" key="1">
    <source>
        <dbReference type="ARBA" id="ARBA00004613"/>
    </source>
</evidence>
<feature type="region of interest" description="Disordered" evidence="10">
    <location>
        <begin position="94"/>
        <end position="127"/>
    </location>
</feature>
<keyword evidence="4" id="KW-0964">Secreted</keyword>
<dbReference type="GeneTree" id="ENSGT00940000158083"/>
<dbReference type="Proteomes" id="UP000694397">
    <property type="component" value="Chromosome 19"/>
</dbReference>
<evidence type="ECO:0000313" key="13">
    <source>
        <dbReference type="EMBL" id="KPP77484.1"/>
    </source>
</evidence>
<evidence type="ECO:0000313" key="15">
    <source>
        <dbReference type="Proteomes" id="UP000034805"/>
    </source>
</evidence>
<dbReference type="SMART" id="SM00284">
    <property type="entry name" value="OLF"/>
    <property type="match status" value="1"/>
</dbReference>
<evidence type="ECO:0000259" key="12">
    <source>
        <dbReference type="PROSITE" id="PS51132"/>
    </source>
</evidence>
<dbReference type="PROSITE" id="PS51132">
    <property type="entry name" value="OLF"/>
    <property type="match status" value="1"/>
</dbReference>
<dbReference type="PANTHER" id="PTHR23192:SF8">
    <property type="entry name" value="OLFACTOMEDIN-LIKE PROTEIN 3"/>
    <property type="match status" value="1"/>
</dbReference>
<dbReference type="Proteomes" id="UP000034805">
    <property type="component" value="Unassembled WGS sequence"/>
</dbReference>
<keyword evidence="16" id="KW-1185">Reference proteome</keyword>
<dbReference type="Ensembl" id="ENSSFOT00015032976.2">
    <property type="protein sequence ID" value="ENSSFOP00015032612.2"/>
    <property type="gene ID" value="ENSSFOG00015020855.2"/>
</dbReference>
<keyword evidence="6" id="KW-0175">Coiled coil</keyword>
<evidence type="ECO:0000256" key="2">
    <source>
        <dbReference type="ARBA" id="ARBA00009593"/>
    </source>
</evidence>
<dbReference type="InterPro" id="IPR050605">
    <property type="entry name" value="Olfactomedin-like_domain"/>
</dbReference>
<keyword evidence="7 9" id="KW-1015">Disulfide bond</keyword>
<feature type="chain" id="PRO_5044545589" evidence="11">
    <location>
        <begin position="18"/>
        <end position="390"/>
    </location>
</feature>
<evidence type="ECO:0000256" key="4">
    <source>
        <dbReference type="ARBA" id="ARBA00022525"/>
    </source>
</evidence>
<organism evidence="13 15">
    <name type="scientific">Scleropages formosus</name>
    <name type="common">Asian bonytongue</name>
    <name type="synonym">Osteoglossum formosum</name>
    <dbReference type="NCBI Taxonomy" id="113540"/>
    <lineage>
        <taxon>Eukaryota</taxon>
        <taxon>Metazoa</taxon>
        <taxon>Chordata</taxon>
        <taxon>Craniata</taxon>
        <taxon>Vertebrata</taxon>
        <taxon>Euteleostomi</taxon>
        <taxon>Actinopterygii</taxon>
        <taxon>Neopterygii</taxon>
        <taxon>Teleostei</taxon>
        <taxon>Osteoglossocephala</taxon>
        <taxon>Osteoglossomorpha</taxon>
        <taxon>Osteoglossiformes</taxon>
        <taxon>Osteoglossidae</taxon>
        <taxon>Scleropages</taxon>
    </lineage>
</organism>
<sequence length="390" mass="44145">MRAVLLVVAVTLGLAGGQNQALMDYLEHRLLAIEEHISVWQEEASHYASELRDFQHQMLGLAQGLRKQKDDLRASLSTVGSRLDRIEREMDYVENQNPPQPCVDTDEQLAEQPEPMGQEGDQTRPTELSDCTDMIFSIKAMKILKRSGSSKGVWTKDAGSRSGKVYVLDDAAEDTLYEFDSFRHLSTSFRFTHGVPVKLPSPWSGTGYTVYNAHVYYVQEGRAFQVVKYNLQNGSIVESAVFPVENPVPVYGLTPSTYIDLAADGTGLWVLYANRRSDRNICLAKMDPDTLDIEEMWDTPCPRANAEAAFIVCGTVYVVYNTKVPSRSRVQCVFDVDDMIPNDMAPLLYLPRRYSSHSSLKYHPLEQQIYAWDDGYQVLYKLIMKNKLEV</sequence>
<evidence type="ECO:0000256" key="10">
    <source>
        <dbReference type="SAM" id="MobiDB-lite"/>
    </source>
</evidence>
<dbReference type="EMBL" id="JARO02000763">
    <property type="protein sequence ID" value="KPP77484.1"/>
    <property type="molecule type" value="Genomic_DNA"/>
</dbReference>
<protein>
    <submittedName>
        <fullName evidence="14">Olfactomedin-like 3a</fullName>
    </submittedName>
</protein>
<evidence type="ECO:0000256" key="8">
    <source>
        <dbReference type="ARBA" id="ARBA00023180"/>
    </source>
</evidence>
<name>A0A0P7XKW9_SCLFO</name>
<evidence type="ECO:0000313" key="14">
    <source>
        <dbReference type="Ensembl" id="ENSSFOP00015032612.2"/>
    </source>
</evidence>